<evidence type="ECO:0000313" key="1">
    <source>
        <dbReference type="EMBL" id="GAI94340.1"/>
    </source>
</evidence>
<gene>
    <name evidence="1" type="ORF">S12H4_30987</name>
</gene>
<protein>
    <submittedName>
        <fullName evidence="1">Uncharacterized protein</fullName>
    </submittedName>
</protein>
<accession>X1U3D9</accession>
<sequence length="43" mass="4663">ESLQEIESCPLGFENADYSAGDGGYYISGLNLSSISDKYINLE</sequence>
<dbReference type="EMBL" id="BARW01018046">
    <property type="protein sequence ID" value="GAI94340.1"/>
    <property type="molecule type" value="Genomic_DNA"/>
</dbReference>
<dbReference type="AlphaFoldDB" id="X1U3D9"/>
<name>X1U3D9_9ZZZZ</name>
<feature type="non-terminal residue" evidence="1">
    <location>
        <position position="1"/>
    </location>
</feature>
<reference evidence="1" key="1">
    <citation type="journal article" date="2014" name="Front. Microbiol.">
        <title>High frequency of phylogenetically diverse reductive dehalogenase-homologous genes in deep subseafloor sedimentary metagenomes.</title>
        <authorList>
            <person name="Kawai M."/>
            <person name="Futagami T."/>
            <person name="Toyoda A."/>
            <person name="Takaki Y."/>
            <person name="Nishi S."/>
            <person name="Hori S."/>
            <person name="Arai W."/>
            <person name="Tsubouchi T."/>
            <person name="Morono Y."/>
            <person name="Uchiyama I."/>
            <person name="Ito T."/>
            <person name="Fujiyama A."/>
            <person name="Inagaki F."/>
            <person name="Takami H."/>
        </authorList>
    </citation>
    <scope>NUCLEOTIDE SEQUENCE</scope>
    <source>
        <strain evidence="1">Expedition CK06-06</strain>
    </source>
</reference>
<proteinExistence type="predicted"/>
<organism evidence="1">
    <name type="scientific">marine sediment metagenome</name>
    <dbReference type="NCBI Taxonomy" id="412755"/>
    <lineage>
        <taxon>unclassified sequences</taxon>
        <taxon>metagenomes</taxon>
        <taxon>ecological metagenomes</taxon>
    </lineage>
</organism>
<comment type="caution">
    <text evidence="1">The sequence shown here is derived from an EMBL/GenBank/DDBJ whole genome shotgun (WGS) entry which is preliminary data.</text>
</comment>